<keyword evidence="3" id="KW-1185">Reference proteome</keyword>
<proteinExistence type="predicted"/>
<keyword evidence="1" id="KW-0472">Membrane</keyword>
<organism evidence="2 3">
    <name type="scientific">Stephania yunnanensis</name>
    <dbReference type="NCBI Taxonomy" id="152371"/>
    <lineage>
        <taxon>Eukaryota</taxon>
        <taxon>Viridiplantae</taxon>
        <taxon>Streptophyta</taxon>
        <taxon>Embryophyta</taxon>
        <taxon>Tracheophyta</taxon>
        <taxon>Spermatophyta</taxon>
        <taxon>Magnoliopsida</taxon>
        <taxon>Ranunculales</taxon>
        <taxon>Menispermaceae</taxon>
        <taxon>Menispermoideae</taxon>
        <taxon>Cissampelideae</taxon>
        <taxon>Stephania</taxon>
    </lineage>
</organism>
<feature type="transmembrane region" description="Helical" evidence="1">
    <location>
        <begin position="26"/>
        <end position="47"/>
    </location>
</feature>
<evidence type="ECO:0000313" key="3">
    <source>
        <dbReference type="Proteomes" id="UP001420932"/>
    </source>
</evidence>
<dbReference type="AlphaFoldDB" id="A0AAP0I4A0"/>
<gene>
    <name evidence="2" type="ORF">Syun_024391</name>
</gene>
<name>A0AAP0I4A0_9MAGN</name>
<evidence type="ECO:0000256" key="1">
    <source>
        <dbReference type="SAM" id="Phobius"/>
    </source>
</evidence>
<comment type="caution">
    <text evidence="2">The sequence shown here is derived from an EMBL/GenBank/DDBJ whole genome shotgun (WGS) entry which is preliminary data.</text>
</comment>
<accession>A0AAP0I4A0</accession>
<dbReference type="EMBL" id="JBBNAF010000010">
    <property type="protein sequence ID" value="KAK9108380.1"/>
    <property type="molecule type" value="Genomic_DNA"/>
</dbReference>
<evidence type="ECO:0000313" key="2">
    <source>
        <dbReference type="EMBL" id="KAK9108380.1"/>
    </source>
</evidence>
<reference evidence="2 3" key="1">
    <citation type="submission" date="2024-01" db="EMBL/GenBank/DDBJ databases">
        <title>Genome assemblies of Stephania.</title>
        <authorList>
            <person name="Yang L."/>
        </authorList>
    </citation>
    <scope>NUCLEOTIDE SEQUENCE [LARGE SCALE GENOMIC DNA]</scope>
    <source>
        <strain evidence="2">YNDBR</strain>
        <tissue evidence="2">Leaf</tissue>
    </source>
</reference>
<keyword evidence="1" id="KW-0812">Transmembrane</keyword>
<protein>
    <submittedName>
        <fullName evidence="2">Uncharacterized protein</fullName>
    </submittedName>
</protein>
<sequence>MGLGCPANMGLGQPSPWPAGPTCRPLLLQIVAETIFFPFSFCLFVSLSTTTTITPPPKT</sequence>
<dbReference type="Proteomes" id="UP001420932">
    <property type="component" value="Unassembled WGS sequence"/>
</dbReference>
<keyword evidence="1" id="KW-1133">Transmembrane helix</keyword>